<comment type="similarity">
    <text evidence="2">Belongs to the eukaryotic/archaeal RNase P protein component 1 family.</text>
</comment>
<dbReference type="SUPFAM" id="SSF101744">
    <property type="entry name" value="Rof/RNase P subunit-like"/>
    <property type="match status" value="1"/>
</dbReference>
<dbReference type="InterPro" id="IPR016848">
    <property type="entry name" value="RNase_P/MRP_Rpp29-subunit"/>
</dbReference>
<dbReference type="AlphaFoldDB" id="A0A9P5X734"/>
<evidence type="ECO:0000313" key="4">
    <source>
        <dbReference type="Proteomes" id="UP000807342"/>
    </source>
</evidence>
<dbReference type="PANTHER" id="PTHR13348">
    <property type="entry name" value="RIBONUCLEASE P SUBUNIT P29"/>
    <property type="match status" value="1"/>
</dbReference>
<accession>A0A9P5X734</accession>
<dbReference type="InterPro" id="IPR002730">
    <property type="entry name" value="Rpp29/RNP1"/>
</dbReference>
<name>A0A9P5X734_9AGAR</name>
<comment type="caution">
    <text evidence="3">The sequence shown here is derived from an EMBL/GenBank/DDBJ whole genome shotgun (WGS) entry which is preliminary data.</text>
</comment>
<proteinExistence type="inferred from homology"/>
<dbReference type="Pfam" id="PF01868">
    <property type="entry name" value="RNase_P-MRP_p29"/>
    <property type="match status" value="1"/>
</dbReference>
<dbReference type="Proteomes" id="UP000807342">
    <property type="component" value="Unassembled WGS sequence"/>
</dbReference>
<protein>
    <submittedName>
        <fullName evidence="3">RNase P/MRP, p29 subunit</fullName>
    </submittedName>
</protein>
<organism evidence="3 4">
    <name type="scientific">Macrolepiota fuliginosa MF-IS2</name>
    <dbReference type="NCBI Taxonomy" id="1400762"/>
    <lineage>
        <taxon>Eukaryota</taxon>
        <taxon>Fungi</taxon>
        <taxon>Dikarya</taxon>
        <taxon>Basidiomycota</taxon>
        <taxon>Agaricomycotina</taxon>
        <taxon>Agaricomycetes</taxon>
        <taxon>Agaricomycetidae</taxon>
        <taxon>Agaricales</taxon>
        <taxon>Agaricineae</taxon>
        <taxon>Agaricaceae</taxon>
        <taxon>Macrolepiota</taxon>
    </lineage>
</organism>
<gene>
    <name evidence="3" type="ORF">P691DRAFT_761941</name>
</gene>
<dbReference type="InterPro" id="IPR036980">
    <property type="entry name" value="RNase_P/MRP_Rpp29_sf"/>
</dbReference>
<reference evidence="3" key="1">
    <citation type="submission" date="2020-11" db="EMBL/GenBank/DDBJ databases">
        <authorList>
            <consortium name="DOE Joint Genome Institute"/>
            <person name="Ahrendt S."/>
            <person name="Riley R."/>
            <person name="Andreopoulos W."/>
            <person name="Labutti K."/>
            <person name="Pangilinan J."/>
            <person name="Ruiz-Duenas F.J."/>
            <person name="Barrasa J.M."/>
            <person name="Sanchez-Garcia M."/>
            <person name="Camarero S."/>
            <person name="Miyauchi S."/>
            <person name="Serrano A."/>
            <person name="Linde D."/>
            <person name="Babiker R."/>
            <person name="Drula E."/>
            <person name="Ayuso-Fernandez I."/>
            <person name="Pacheco R."/>
            <person name="Padilla G."/>
            <person name="Ferreira P."/>
            <person name="Barriuso J."/>
            <person name="Kellner H."/>
            <person name="Castanera R."/>
            <person name="Alfaro M."/>
            <person name="Ramirez L."/>
            <person name="Pisabarro A.G."/>
            <person name="Kuo A."/>
            <person name="Tritt A."/>
            <person name="Lipzen A."/>
            <person name="He G."/>
            <person name="Yan M."/>
            <person name="Ng V."/>
            <person name="Cullen D."/>
            <person name="Martin F."/>
            <person name="Rosso M.-N."/>
            <person name="Henrissat B."/>
            <person name="Hibbett D."/>
            <person name="Martinez A.T."/>
            <person name="Grigoriev I.V."/>
        </authorList>
    </citation>
    <scope>NUCLEOTIDE SEQUENCE</scope>
    <source>
        <strain evidence="3">MF-IS2</strain>
    </source>
</reference>
<sequence>MEDKRKPNAKQIDPYKELSTIAGNRVTFKSSTPYIPQYVTSNLTASSDPSDIYANRVQGRQLLLENPVRDPRKRKEEEEKRQKIYELKKRKKMGVIGKREAKEKGVWRLDKTQAKYKLFIPLHRLWMSYMSELLGLALPLVEGSAPPSAKSIPPSQTMYPKLVKADFHGAVITVCRSKNPCLVGLTGIVLHETENAFKIITKSNAVKLVPKQNSVFTLAIPLHSTLPSSHKPNAPLPLPGTDETLETVLDIPHVEFELYGNQFRFRSADRAGRKFKHKETVEL</sequence>
<dbReference type="GO" id="GO:0005634">
    <property type="term" value="C:nucleus"/>
    <property type="evidence" value="ECO:0007669"/>
    <property type="project" value="UniProtKB-SubCell"/>
</dbReference>
<dbReference type="Gene3D" id="2.30.30.210">
    <property type="entry name" value="Ribonuclease P/MRP, subunit p29"/>
    <property type="match status" value="1"/>
</dbReference>
<dbReference type="GO" id="GO:0033204">
    <property type="term" value="F:ribonuclease P RNA binding"/>
    <property type="evidence" value="ECO:0007669"/>
    <property type="project" value="InterPro"/>
</dbReference>
<dbReference type="GO" id="GO:0000172">
    <property type="term" value="C:ribonuclease MRP complex"/>
    <property type="evidence" value="ECO:0007669"/>
    <property type="project" value="InterPro"/>
</dbReference>
<evidence type="ECO:0000313" key="3">
    <source>
        <dbReference type="EMBL" id="KAF9446073.1"/>
    </source>
</evidence>
<dbReference type="EMBL" id="MU151264">
    <property type="protein sequence ID" value="KAF9446073.1"/>
    <property type="molecule type" value="Genomic_DNA"/>
</dbReference>
<dbReference type="InterPro" id="IPR023534">
    <property type="entry name" value="Rof/RNase_P-like"/>
</dbReference>
<dbReference type="OrthoDB" id="124041at2759"/>
<dbReference type="PANTHER" id="PTHR13348:SF0">
    <property type="entry name" value="RIBONUCLEASE P PROTEIN SUBUNIT P29"/>
    <property type="match status" value="1"/>
</dbReference>
<evidence type="ECO:0000256" key="2">
    <source>
        <dbReference type="ARBA" id="ARBA00006181"/>
    </source>
</evidence>
<comment type="subcellular location">
    <subcellularLocation>
        <location evidence="1">Nucleus</location>
    </subcellularLocation>
</comment>
<dbReference type="GO" id="GO:0006364">
    <property type="term" value="P:rRNA processing"/>
    <property type="evidence" value="ECO:0007669"/>
    <property type="project" value="TreeGrafter"/>
</dbReference>
<dbReference type="SMART" id="SM00538">
    <property type="entry name" value="POP4"/>
    <property type="match status" value="1"/>
</dbReference>
<dbReference type="GO" id="GO:0030677">
    <property type="term" value="C:ribonuclease P complex"/>
    <property type="evidence" value="ECO:0007669"/>
    <property type="project" value="InterPro"/>
</dbReference>
<keyword evidence="4" id="KW-1185">Reference proteome</keyword>
<dbReference type="GO" id="GO:0001682">
    <property type="term" value="P:tRNA 5'-leader removal"/>
    <property type="evidence" value="ECO:0007669"/>
    <property type="project" value="InterPro"/>
</dbReference>
<evidence type="ECO:0000256" key="1">
    <source>
        <dbReference type="ARBA" id="ARBA00004123"/>
    </source>
</evidence>